<dbReference type="Proteomes" id="UP000316921">
    <property type="component" value="Chromosome"/>
</dbReference>
<dbReference type="AlphaFoldDB" id="A0A518BEQ6"/>
<reference evidence="1 2" key="1">
    <citation type="submission" date="2019-02" db="EMBL/GenBank/DDBJ databases">
        <title>Deep-cultivation of Planctomycetes and their phenomic and genomic characterization uncovers novel biology.</title>
        <authorList>
            <person name="Wiegand S."/>
            <person name="Jogler M."/>
            <person name="Boedeker C."/>
            <person name="Pinto D."/>
            <person name="Vollmers J."/>
            <person name="Rivas-Marin E."/>
            <person name="Kohn T."/>
            <person name="Peeters S.H."/>
            <person name="Heuer A."/>
            <person name="Rast P."/>
            <person name="Oberbeckmann S."/>
            <person name="Bunk B."/>
            <person name="Jeske O."/>
            <person name="Meyerdierks A."/>
            <person name="Storesund J.E."/>
            <person name="Kallscheuer N."/>
            <person name="Luecker S."/>
            <person name="Lage O.M."/>
            <person name="Pohl T."/>
            <person name="Merkel B.J."/>
            <person name="Hornburger P."/>
            <person name="Mueller R.-W."/>
            <person name="Bruemmer F."/>
            <person name="Labrenz M."/>
            <person name="Spormann A.M."/>
            <person name="Op den Camp H."/>
            <person name="Overmann J."/>
            <person name="Amann R."/>
            <person name="Jetten M.S.M."/>
            <person name="Mascher T."/>
            <person name="Medema M.H."/>
            <person name="Devos D.P."/>
            <person name="Kaster A.-K."/>
            <person name="Ovreas L."/>
            <person name="Rohde M."/>
            <person name="Galperin M.Y."/>
            <person name="Jogler C."/>
        </authorList>
    </citation>
    <scope>NUCLEOTIDE SEQUENCE [LARGE SCALE GENOMIC DNA]</scope>
    <source>
        <strain evidence="1 2">Pla133</strain>
    </source>
</reference>
<sequence length="73" mass="7738">MLSNQLIAFLSILSPTQSPQVPTYFPTDQILPPQANSEDGRSIDVDGQRAAIGSRDINAPGLQGVAVPGRVHL</sequence>
<dbReference type="RefSeq" id="WP_145062100.1">
    <property type="nucleotide sequence ID" value="NZ_CP036287.1"/>
</dbReference>
<accession>A0A518BEQ6</accession>
<dbReference type="EMBL" id="CP036287">
    <property type="protein sequence ID" value="QDU65475.1"/>
    <property type="molecule type" value="Genomic_DNA"/>
</dbReference>
<dbReference type="KEGG" id="pbap:Pla133_05400"/>
<organism evidence="1 2">
    <name type="scientific">Engelhardtia mirabilis</name>
    <dbReference type="NCBI Taxonomy" id="2528011"/>
    <lineage>
        <taxon>Bacteria</taxon>
        <taxon>Pseudomonadati</taxon>
        <taxon>Planctomycetota</taxon>
        <taxon>Planctomycetia</taxon>
        <taxon>Planctomycetia incertae sedis</taxon>
        <taxon>Engelhardtia</taxon>
    </lineage>
</organism>
<gene>
    <name evidence="1" type="ORF">Pla133_05400</name>
</gene>
<protein>
    <submittedName>
        <fullName evidence="1">Uncharacterized protein</fullName>
    </submittedName>
</protein>
<proteinExistence type="predicted"/>
<name>A0A518BEQ6_9BACT</name>
<evidence type="ECO:0000313" key="1">
    <source>
        <dbReference type="EMBL" id="QDU65475.1"/>
    </source>
</evidence>
<evidence type="ECO:0000313" key="2">
    <source>
        <dbReference type="Proteomes" id="UP000316921"/>
    </source>
</evidence>
<keyword evidence="2" id="KW-1185">Reference proteome</keyword>